<keyword evidence="3" id="KW-1185">Reference proteome</keyword>
<keyword evidence="1" id="KW-0472">Membrane</keyword>
<sequence>MRSLPSRRPLRAYHVLSLSMSPLSVYITHITIASSCSVSTLLLGPCNLPRLPSLFRSAYVSRLHADDTLYLLTSHHVVFGIPHPLAFTTLASLYFPNCIGLAVRSNHILPARMFFEL</sequence>
<feature type="non-terminal residue" evidence="2">
    <location>
        <position position="117"/>
    </location>
</feature>
<protein>
    <submittedName>
        <fullName evidence="2">Uncharacterized protein</fullName>
    </submittedName>
</protein>
<evidence type="ECO:0000313" key="2">
    <source>
        <dbReference type="EMBL" id="TBU64897.1"/>
    </source>
</evidence>
<dbReference type="EMBL" id="ML145085">
    <property type="protein sequence ID" value="TBU64897.1"/>
    <property type="molecule type" value="Genomic_DNA"/>
</dbReference>
<organism evidence="2 3">
    <name type="scientific">Dichomitus squalens</name>
    <dbReference type="NCBI Taxonomy" id="114155"/>
    <lineage>
        <taxon>Eukaryota</taxon>
        <taxon>Fungi</taxon>
        <taxon>Dikarya</taxon>
        <taxon>Basidiomycota</taxon>
        <taxon>Agaricomycotina</taxon>
        <taxon>Agaricomycetes</taxon>
        <taxon>Polyporales</taxon>
        <taxon>Polyporaceae</taxon>
        <taxon>Dichomitus</taxon>
    </lineage>
</organism>
<keyword evidence="1" id="KW-1133">Transmembrane helix</keyword>
<evidence type="ECO:0000313" key="3">
    <source>
        <dbReference type="Proteomes" id="UP000292082"/>
    </source>
</evidence>
<proteinExistence type="predicted"/>
<gene>
    <name evidence="2" type="ORF">BD310DRAFT_913612</name>
</gene>
<keyword evidence="1" id="KW-0812">Transmembrane</keyword>
<feature type="transmembrane region" description="Helical" evidence="1">
    <location>
        <begin position="12"/>
        <end position="32"/>
    </location>
</feature>
<name>A0A4Q9QB38_9APHY</name>
<evidence type="ECO:0000256" key="1">
    <source>
        <dbReference type="SAM" id="Phobius"/>
    </source>
</evidence>
<reference evidence="2 3" key="1">
    <citation type="submission" date="2019-01" db="EMBL/GenBank/DDBJ databases">
        <title>Draft genome sequences of three monokaryotic isolates of the white-rot basidiomycete fungus Dichomitus squalens.</title>
        <authorList>
            <consortium name="DOE Joint Genome Institute"/>
            <person name="Lopez S.C."/>
            <person name="Andreopoulos B."/>
            <person name="Pangilinan J."/>
            <person name="Lipzen A."/>
            <person name="Riley R."/>
            <person name="Ahrendt S."/>
            <person name="Ng V."/>
            <person name="Barry K."/>
            <person name="Daum C."/>
            <person name="Grigoriev I.V."/>
            <person name="Hilden K.S."/>
            <person name="Makela M.R."/>
            <person name="de Vries R.P."/>
        </authorList>
    </citation>
    <scope>NUCLEOTIDE SEQUENCE [LARGE SCALE GENOMIC DNA]</scope>
    <source>
        <strain evidence="2 3">CBS 464.89</strain>
    </source>
</reference>
<dbReference type="Proteomes" id="UP000292082">
    <property type="component" value="Unassembled WGS sequence"/>
</dbReference>
<accession>A0A4Q9QB38</accession>
<dbReference type="AlphaFoldDB" id="A0A4Q9QB38"/>